<dbReference type="SUPFAM" id="SSF55811">
    <property type="entry name" value="Nudix"/>
    <property type="match status" value="1"/>
</dbReference>
<feature type="non-terminal residue" evidence="4">
    <location>
        <position position="1"/>
    </location>
</feature>
<feature type="domain" description="Nudix hydrolase" evidence="3">
    <location>
        <begin position="2"/>
        <end position="141"/>
    </location>
</feature>
<dbReference type="PROSITE" id="PS51462">
    <property type="entry name" value="NUDIX"/>
    <property type="match status" value="1"/>
</dbReference>
<sequence length="151" mass="16739">VKRHFTASAYVVQGGKVLLHYHEKVRLVLPPGGHIEANETPAQSAIREVEEETGLKVRILPLKTEATYISPRTTPSPRLIQIENIDDPVEGQHEHIDFIFYCLPVGLVQEPGGWYWFSPKDLKRGIVDVSGNLLVPPNDVVELGTEAIGLA</sequence>
<dbReference type="InterPro" id="IPR000086">
    <property type="entry name" value="NUDIX_hydrolase_dom"/>
</dbReference>
<dbReference type="AlphaFoldDB" id="A0A382DTS9"/>
<name>A0A382DTS9_9ZZZZ</name>
<evidence type="ECO:0000313" key="4">
    <source>
        <dbReference type="EMBL" id="SVB41073.1"/>
    </source>
</evidence>
<evidence type="ECO:0000256" key="1">
    <source>
        <dbReference type="ARBA" id="ARBA00001946"/>
    </source>
</evidence>
<accession>A0A382DTS9</accession>
<gene>
    <name evidence="4" type="ORF">METZ01_LOCUS193927</name>
</gene>
<dbReference type="EMBL" id="UINC01040755">
    <property type="protein sequence ID" value="SVB41073.1"/>
    <property type="molecule type" value="Genomic_DNA"/>
</dbReference>
<protein>
    <recommendedName>
        <fullName evidence="3">Nudix hydrolase domain-containing protein</fullName>
    </recommendedName>
</protein>
<dbReference type="InterPro" id="IPR015797">
    <property type="entry name" value="NUDIX_hydrolase-like_dom_sf"/>
</dbReference>
<dbReference type="PANTHER" id="PTHR43046:SF14">
    <property type="entry name" value="MUTT_NUDIX FAMILY PROTEIN"/>
    <property type="match status" value="1"/>
</dbReference>
<dbReference type="Gene3D" id="3.90.79.10">
    <property type="entry name" value="Nucleoside Triphosphate Pyrophosphohydrolase"/>
    <property type="match status" value="1"/>
</dbReference>
<dbReference type="CDD" id="cd03674">
    <property type="entry name" value="NUDIX_Hydrolase"/>
    <property type="match status" value="1"/>
</dbReference>
<comment type="cofactor">
    <cofactor evidence="1">
        <name>Mg(2+)</name>
        <dbReference type="ChEBI" id="CHEBI:18420"/>
    </cofactor>
</comment>
<keyword evidence="2" id="KW-0378">Hydrolase</keyword>
<evidence type="ECO:0000256" key="2">
    <source>
        <dbReference type="ARBA" id="ARBA00022801"/>
    </source>
</evidence>
<dbReference type="GO" id="GO:0016787">
    <property type="term" value="F:hydrolase activity"/>
    <property type="evidence" value="ECO:0007669"/>
    <property type="project" value="UniProtKB-KW"/>
</dbReference>
<dbReference type="Pfam" id="PF00293">
    <property type="entry name" value="NUDIX"/>
    <property type="match status" value="1"/>
</dbReference>
<reference evidence="4" key="1">
    <citation type="submission" date="2018-05" db="EMBL/GenBank/DDBJ databases">
        <authorList>
            <person name="Lanie J.A."/>
            <person name="Ng W.-L."/>
            <person name="Kazmierczak K.M."/>
            <person name="Andrzejewski T.M."/>
            <person name="Davidsen T.M."/>
            <person name="Wayne K.J."/>
            <person name="Tettelin H."/>
            <person name="Glass J.I."/>
            <person name="Rusch D."/>
            <person name="Podicherti R."/>
            <person name="Tsui H.-C.T."/>
            <person name="Winkler M.E."/>
        </authorList>
    </citation>
    <scope>NUCLEOTIDE SEQUENCE</scope>
</reference>
<dbReference type="PANTHER" id="PTHR43046">
    <property type="entry name" value="GDP-MANNOSE MANNOSYL HYDROLASE"/>
    <property type="match status" value="1"/>
</dbReference>
<organism evidence="4">
    <name type="scientific">marine metagenome</name>
    <dbReference type="NCBI Taxonomy" id="408172"/>
    <lineage>
        <taxon>unclassified sequences</taxon>
        <taxon>metagenomes</taxon>
        <taxon>ecological metagenomes</taxon>
    </lineage>
</organism>
<evidence type="ECO:0000259" key="3">
    <source>
        <dbReference type="PROSITE" id="PS51462"/>
    </source>
</evidence>
<proteinExistence type="predicted"/>